<dbReference type="Proteomes" id="UP001159428">
    <property type="component" value="Unassembled WGS sequence"/>
</dbReference>
<feature type="region of interest" description="Disordered" evidence="5">
    <location>
        <begin position="275"/>
        <end position="304"/>
    </location>
</feature>
<keyword evidence="4" id="KW-0175">Coiled coil</keyword>
<keyword evidence="8" id="KW-1185">Reference proteome</keyword>
<accession>A0AAU9VYN9</accession>
<dbReference type="InterPro" id="IPR029044">
    <property type="entry name" value="Nucleotide-diphossugar_trans"/>
</dbReference>
<dbReference type="Pfam" id="PF01755">
    <property type="entry name" value="Glyco_transf_25"/>
    <property type="match status" value="1"/>
</dbReference>
<feature type="coiled-coil region" evidence="4">
    <location>
        <begin position="239"/>
        <end position="266"/>
    </location>
</feature>
<evidence type="ECO:0000256" key="2">
    <source>
        <dbReference type="ARBA" id="ARBA00022676"/>
    </source>
</evidence>
<feature type="region of interest" description="Disordered" evidence="5">
    <location>
        <begin position="27"/>
        <end position="55"/>
    </location>
</feature>
<feature type="compositionally biased region" description="Low complexity" evidence="5">
    <location>
        <begin position="39"/>
        <end position="53"/>
    </location>
</feature>
<dbReference type="Pfam" id="PF13704">
    <property type="entry name" value="Glyco_tranf_2_4"/>
    <property type="match status" value="1"/>
</dbReference>
<proteinExistence type="inferred from homology"/>
<evidence type="ECO:0000259" key="6">
    <source>
        <dbReference type="Pfam" id="PF01755"/>
    </source>
</evidence>
<dbReference type="PANTHER" id="PTHR10730:SF53">
    <property type="entry name" value="GLYCOSYLTRANSFERASE 25 FAMILY MEMBER"/>
    <property type="match status" value="1"/>
</dbReference>
<evidence type="ECO:0000256" key="4">
    <source>
        <dbReference type="SAM" id="Coils"/>
    </source>
</evidence>
<dbReference type="Gene3D" id="3.90.550.10">
    <property type="entry name" value="Spore Coat Polysaccharide Biosynthesis Protein SpsA, Chain A"/>
    <property type="match status" value="1"/>
</dbReference>
<dbReference type="PANTHER" id="PTHR10730">
    <property type="entry name" value="PROCOLLAGEN-LYSINE,2-OXOGLUTARATE 5-DIOXYGENASE/GLYCOSYLTRANSFERASE 25 FAMILY MEMBER"/>
    <property type="match status" value="1"/>
</dbReference>
<name>A0AAU9VYN9_9CNID</name>
<gene>
    <name evidence="7" type="ORF">PMEA_00021467</name>
</gene>
<evidence type="ECO:0000256" key="3">
    <source>
        <dbReference type="ARBA" id="ARBA00022679"/>
    </source>
</evidence>
<comment type="caution">
    <text evidence="7">The sequence shown here is derived from an EMBL/GenBank/DDBJ whole genome shotgun (WGS) entry which is preliminary data.</text>
</comment>
<keyword evidence="3" id="KW-0808">Transferase</keyword>
<protein>
    <recommendedName>
        <fullName evidence="6">Glycosyl transferase family 25 domain-containing protein</fullName>
    </recommendedName>
</protein>
<sequence>MDYTKLSASSNALGLLNKARIGIQSATVPTNNETKGKMSFSSNVSSPRVSESSGKQVTLTINERPGTGKAIFKVKNSRHATGVSYTTEDRPGGLPSPTYLLQTENEEARAKAEEEEAKIRAATSAIKNVIKLFDRDSTHHSHTKLVQEATQDFPADAKSMEDSRELAADMGASEYHAEVAHAQNLDRARASAEALSQQNVPYLSSSKTGPGSPPPNYAVVSMSDSKDWKSLAHTLATQLKSVLNHMEDREKENRNEKERIQEEMMLMAQRKMMGIGREDDEGPDDDDDDDDDEMSNMDEMEKRRHSISDVVYNRSKESAVRDPSVFLAIIARNAAHLLPNWLAYIENLDYPKNRMSVWIRSDHNEDKTSKILQEWSQNVKHLYHRVLVNVSDTPHKYDDAVGPAEWPDSRYQQMMYLRQKALDSARKQWADYLFFVDCDNFLMNPKTLRLLMEEKRTVITPMIEVFGGKAAYSNFWGGMDEDGYYARSDNYFPMLQREEKGCFEVPMIHSTMLIDLRKTISDQLRYNPPLPSYHGEEDDILVFAHSAREAGIKLNLLNKEVYGYMLSPSNGNSTLEDMKVHFTHVKLEWFVDHPEELMPVSSHITVEYTPPGKLGFDEIYLINLKRRPVRRKRMLASLKELGIKVKMFDAVDGKSLTDQQVKDMGIKMLPGYKDPYGKRPLTMGEIGCFLSHYLIWEEMINNGLDKVLVLEDDVRFEPDFRNQLQHLLQEANALSSEYPWELIYIGRKRFHSNPVTMVPGASAIAWAEYTYWTLGYAISLRGARKLVSAKPLEKMVAVDEFLPIMFNKHLNPEWANHFYPRNLVAMTAEPLLLYPTHYVGDEGYFSDTETTGLIPPELQQTDTLKGKVEL</sequence>
<evidence type="ECO:0000313" key="8">
    <source>
        <dbReference type="Proteomes" id="UP001159428"/>
    </source>
</evidence>
<reference evidence="7 8" key="1">
    <citation type="submission" date="2022-05" db="EMBL/GenBank/DDBJ databases">
        <authorList>
            <consortium name="Genoscope - CEA"/>
            <person name="William W."/>
        </authorList>
    </citation>
    <scope>NUCLEOTIDE SEQUENCE [LARGE SCALE GENOMIC DNA]</scope>
</reference>
<evidence type="ECO:0000256" key="1">
    <source>
        <dbReference type="ARBA" id="ARBA00006721"/>
    </source>
</evidence>
<dbReference type="CDD" id="cd06532">
    <property type="entry name" value="Glyco_transf_25"/>
    <property type="match status" value="1"/>
</dbReference>
<feature type="compositionally biased region" description="Basic and acidic residues" evidence="5">
    <location>
        <begin position="158"/>
        <end position="167"/>
    </location>
</feature>
<dbReference type="AlphaFoldDB" id="A0AAU9VYN9"/>
<evidence type="ECO:0000256" key="5">
    <source>
        <dbReference type="SAM" id="MobiDB-lite"/>
    </source>
</evidence>
<dbReference type="GO" id="GO:0050211">
    <property type="term" value="F:procollagen galactosyltransferase activity"/>
    <property type="evidence" value="ECO:0007669"/>
    <property type="project" value="TreeGrafter"/>
</dbReference>
<organism evidence="7 8">
    <name type="scientific">Pocillopora meandrina</name>
    <dbReference type="NCBI Taxonomy" id="46732"/>
    <lineage>
        <taxon>Eukaryota</taxon>
        <taxon>Metazoa</taxon>
        <taxon>Cnidaria</taxon>
        <taxon>Anthozoa</taxon>
        <taxon>Hexacorallia</taxon>
        <taxon>Scleractinia</taxon>
        <taxon>Astrocoeniina</taxon>
        <taxon>Pocilloporidae</taxon>
        <taxon>Pocillopora</taxon>
    </lineage>
</organism>
<evidence type="ECO:0000313" key="7">
    <source>
        <dbReference type="EMBL" id="CAH3037991.1"/>
    </source>
</evidence>
<dbReference type="InterPro" id="IPR050757">
    <property type="entry name" value="Collagen_mod_GT25"/>
</dbReference>
<feature type="region of interest" description="Disordered" evidence="5">
    <location>
        <begin position="148"/>
        <end position="167"/>
    </location>
</feature>
<dbReference type="InterPro" id="IPR002654">
    <property type="entry name" value="Glyco_trans_25"/>
</dbReference>
<feature type="compositionally biased region" description="Acidic residues" evidence="5">
    <location>
        <begin position="278"/>
        <end position="298"/>
    </location>
</feature>
<comment type="similarity">
    <text evidence="1">Belongs to the glycosyltransferase 25 family.</text>
</comment>
<feature type="domain" description="Glycosyl transferase family 25" evidence="6">
    <location>
        <begin position="617"/>
        <end position="801"/>
    </location>
</feature>
<dbReference type="EMBL" id="CALNXJ010000004">
    <property type="protein sequence ID" value="CAH3037991.1"/>
    <property type="molecule type" value="Genomic_DNA"/>
</dbReference>
<keyword evidence="2" id="KW-0328">Glycosyltransferase</keyword>
<dbReference type="SUPFAM" id="SSF53448">
    <property type="entry name" value="Nucleotide-diphospho-sugar transferases"/>
    <property type="match status" value="1"/>
</dbReference>